<evidence type="ECO:0000313" key="7">
    <source>
        <dbReference type="EMBL" id="XCF17172.1"/>
    </source>
</evidence>
<keyword evidence="4" id="KW-0720">Serine protease</keyword>
<evidence type="ECO:0000256" key="3">
    <source>
        <dbReference type="ARBA" id="ARBA00022801"/>
    </source>
</evidence>
<comment type="similarity">
    <text evidence="1">Belongs to the peptidase S9C family.</text>
</comment>
<dbReference type="GeneID" id="91108269"/>
<protein>
    <submittedName>
        <fullName evidence="7">S9 family peptidase</fullName>
        <ecNumber evidence="7">3.4.-.-</ecNumber>
    </submittedName>
</protein>
<dbReference type="RefSeq" id="WP_353634788.1">
    <property type="nucleotide sequence ID" value="NZ_CP159204.1"/>
</dbReference>
<gene>
    <name evidence="7" type="ORF">ABSL23_03930</name>
</gene>
<dbReference type="GO" id="GO:0006508">
    <property type="term" value="P:proteolysis"/>
    <property type="evidence" value="ECO:0007669"/>
    <property type="project" value="UniProtKB-KW"/>
</dbReference>
<dbReference type="SUPFAM" id="SSF53474">
    <property type="entry name" value="alpha/beta-Hydrolases"/>
    <property type="match status" value="1"/>
</dbReference>
<dbReference type="PANTHER" id="PTHR42776:SF4">
    <property type="entry name" value="ACYLAMINO-ACID-RELEASING ENZYME"/>
    <property type="match status" value="1"/>
</dbReference>
<evidence type="ECO:0000259" key="6">
    <source>
        <dbReference type="Pfam" id="PF00326"/>
    </source>
</evidence>
<dbReference type="InterPro" id="IPR011042">
    <property type="entry name" value="6-blade_b-propeller_TolB-like"/>
</dbReference>
<dbReference type="EMBL" id="CP159204">
    <property type="protein sequence ID" value="XCF17172.1"/>
    <property type="molecule type" value="Genomic_DNA"/>
</dbReference>
<feature type="domain" description="Peptidase S9 prolyl oligopeptidase catalytic" evidence="6">
    <location>
        <begin position="445"/>
        <end position="651"/>
    </location>
</feature>
<dbReference type="PANTHER" id="PTHR42776">
    <property type="entry name" value="SERINE PEPTIDASE S9 FAMILY MEMBER"/>
    <property type="match status" value="1"/>
</dbReference>
<dbReference type="InterPro" id="IPR001375">
    <property type="entry name" value="Peptidase_S9_cat"/>
</dbReference>
<accession>A0AAU8CDR4</accession>
<name>A0AAU8CDR4_9EURY</name>
<reference evidence="7" key="1">
    <citation type="submission" date="2024-06" db="EMBL/GenBank/DDBJ databases">
        <title>Genome Sequence of an extremely halophilic archaeon isolated from Permian era halite, Salado Formation, Carlsbad, New Mexico: Halobacterium sp. strain NMX12-1.</title>
        <authorList>
            <person name="Sotoa L."/>
            <person name="DasSarma P."/>
            <person name="Anton B.P."/>
            <person name="Vincze T."/>
            <person name="Verma I."/>
            <person name="Eralp B."/>
            <person name="Powers D.W."/>
            <person name="Dozier B.L."/>
            <person name="Roberts R.J."/>
            <person name="DasSarma S."/>
        </authorList>
    </citation>
    <scope>NUCLEOTIDE SEQUENCE</scope>
    <source>
        <strain evidence="7">NMX12-1</strain>
    </source>
</reference>
<organism evidence="7">
    <name type="scientific">Halobacterium sp. NMX12-1</name>
    <dbReference type="NCBI Taxonomy" id="3166650"/>
    <lineage>
        <taxon>Archaea</taxon>
        <taxon>Methanobacteriati</taxon>
        <taxon>Methanobacteriota</taxon>
        <taxon>Stenosarchaea group</taxon>
        <taxon>Halobacteria</taxon>
        <taxon>Halobacteriales</taxon>
        <taxon>Halobacteriaceae</taxon>
        <taxon>Halobacterium</taxon>
    </lineage>
</organism>
<dbReference type="KEGG" id="hanx:ABSL23_03930"/>
<keyword evidence="3 7" id="KW-0378">Hydrolase</keyword>
<evidence type="ECO:0000256" key="2">
    <source>
        <dbReference type="ARBA" id="ARBA00022670"/>
    </source>
</evidence>
<dbReference type="EC" id="3.4.-.-" evidence="7"/>
<dbReference type="InterPro" id="IPR011659">
    <property type="entry name" value="WD40"/>
</dbReference>
<dbReference type="FunFam" id="3.40.50.1820:FF:000028">
    <property type="entry name" value="S9 family peptidase"/>
    <property type="match status" value="1"/>
</dbReference>
<dbReference type="GO" id="GO:0004252">
    <property type="term" value="F:serine-type endopeptidase activity"/>
    <property type="evidence" value="ECO:0007669"/>
    <property type="project" value="TreeGrafter"/>
</dbReference>
<dbReference type="InterPro" id="IPR029058">
    <property type="entry name" value="AB_hydrolase_fold"/>
</dbReference>
<dbReference type="AlphaFoldDB" id="A0AAU8CDR4"/>
<dbReference type="Pfam" id="PF00326">
    <property type="entry name" value="Peptidase_S9"/>
    <property type="match status" value="1"/>
</dbReference>
<keyword evidence="2" id="KW-0645">Protease</keyword>
<dbReference type="Gene3D" id="2.120.10.30">
    <property type="entry name" value="TolB, C-terminal domain"/>
    <property type="match status" value="2"/>
</dbReference>
<evidence type="ECO:0000256" key="1">
    <source>
        <dbReference type="ARBA" id="ARBA00010040"/>
    </source>
</evidence>
<sequence>MNRVEADDYFEFSRLSHPAVSPEGERVAYVQQTPESETDYEATVHVAPTDGGEPRRFTVEEGVDSEPAWSPSGDRIAFVSTRGADDERPQLWVVPTDGGEAEQVTDVVGGVSGIAWGPNGDRIAFVQSVRPEERADDHDLDVGEEYEREDPDPRVIDRHVYRSHESYSDGARSHVYTVDVDTGDVERVTSGEVDCLRPAWGETDLYYPIRYGSDDELRWEVEAYDPESDETETVTVVEGWGPTLAVDSSRPHDRIAYTTTPADDPTLVQTEVEVFTREVGDVTHLTADLDRDLELWNASHAPEWGPEGDSLYVCTPDEGGYVLRRLDPETGSDEVVLGGERHVHGFSVSRDAVGVVQSEWDHPGDVVAATPGGAEEVQLTRVNADYLDDRAVREPEEVRFESGDTEIQGWVLTPPDFDPDEQYPLAVEIHGGPHRMWSTTGSMWHEFQTLAARGYVVFWCNPRGSTGYGEEFMTAIERDWGDVTMQDVMAGTREVAKREYVDEDDAFVTGGSFGGFMTAWVVGHTDFFAGAVAQRGVYDLTGFYGSTDAYKLVEGDFRAVPWSDPEFLWEQSPAAYVEYVDTPTLLVHSEQDYRTPANTAELFYLSLKKQDVDTRLVRYPREGHELSRSGEPGHVVDRIERIVRWFDGYSGHRDADRALDRPRNDGLTAGEESADENDGE</sequence>
<dbReference type="Pfam" id="PF07676">
    <property type="entry name" value="PD40"/>
    <property type="match status" value="1"/>
</dbReference>
<feature type="region of interest" description="Disordered" evidence="5">
    <location>
        <begin position="656"/>
        <end position="680"/>
    </location>
</feature>
<evidence type="ECO:0000256" key="4">
    <source>
        <dbReference type="ARBA" id="ARBA00022825"/>
    </source>
</evidence>
<dbReference type="Gene3D" id="3.40.50.1820">
    <property type="entry name" value="alpha/beta hydrolase"/>
    <property type="match status" value="1"/>
</dbReference>
<dbReference type="SUPFAM" id="SSF82171">
    <property type="entry name" value="DPP6 N-terminal domain-like"/>
    <property type="match status" value="1"/>
</dbReference>
<evidence type="ECO:0000256" key="5">
    <source>
        <dbReference type="SAM" id="MobiDB-lite"/>
    </source>
</evidence>
<proteinExistence type="inferred from homology"/>